<keyword evidence="1" id="KW-0680">Restriction system</keyword>
<protein>
    <recommendedName>
        <fullName evidence="5">Restriction endonuclease subunit S</fullName>
    </recommendedName>
</protein>
<keyword evidence="4" id="KW-1185">Reference proteome</keyword>
<dbReference type="Proteomes" id="UP001589894">
    <property type="component" value="Unassembled WGS sequence"/>
</dbReference>
<comment type="caution">
    <text evidence="3">The sequence shown here is derived from an EMBL/GenBank/DDBJ whole genome shotgun (WGS) entry which is preliminary data.</text>
</comment>
<evidence type="ECO:0000313" key="4">
    <source>
        <dbReference type="Proteomes" id="UP001589894"/>
    </source>
</evidence>
<organism evidence="3 4">
    <name type="scientific">Plantactinospora siamensis</name>
    <dbReference type="NCBI Taxonomy" id="555372"/>
    <lineage>
        <taxon>Bacteria</taxon>
        <taxon>Bacillati</taxon>
        <taxon>Actinomycetota</taxon>
        <taxon>Actinomycetes</taxon>
        <taxon>Micromonosporales</taxon>
        <taxon>Micromonosporaceae</taxon>
        <taxon>Plantactinospora</taxon>
    </lineage>
</organism>
<dbReference type="InterPro" id="IPR044946">
    <property type="entry name" value="Restrct_endonuc_typeI_TRD_sf"/>
</dbReference>
<dbReference type="SUPFAM" id="SSF116734">
    <property type="entry name" value="DNA methylase specificity domain"/>
    <property type="match status" value="2"/>
</dbReference>
<evidence type="ECO:0000256" key="1">
    <source>
        <dbReference type="ARBA" id="ARBA00022747"/>
    </source>
</evidence>
<dbReference type="Gene3D" id="3.90.220.20">
    <property type="entry name" value="DNA methylase specificity domains"/>
    <property type="match status" value="2"/>
</dbReference>
<evidence type="ECO:0008006" key="5">
    <source>
        <dbReference type="Google" id="ProtNLM"/>
    </source>
</evidence>
<name>A0ABV6NUE7_9ACTN</name>
<evidence type="ECO:0000256" key="2">
    <source>
        <dbReference type="ARBA" id="ARBA00023125"/>
    </source>
</evidence>
<dbReference type="PANTHER" id="PTHR30408">
    <property type="entry name" value="TYPE-1 RESTRICTION ENZYME ECOKI SPECIFICITY PROTEIN"/>
    <property type="match status" value="1"/>
</dbReference>
<gene>
    <name evidence="3" type="ORF">ACFFHU_09205</name>
</gene>
<dbReference type="InterPro" id="IPR052021">
    <property type="entry name" value="Type-I_RS_S_subunit"/>
</dbReference>
<dbReference type="EMBL" id="JBHLUE010000005">
    <property type="protein sequence ID" value="MFC0564339.1"/>
    <property type="molecule type" value="Genomic_DNA"/>
</dbReference>
<evidence type="ECO:0000313" key="3">
    <source>
        <dbReference type="EMBL" id="MFC0564339.1"/>
    </source>
</evidence>
<reference evidence="3 4" key="1">
    <citation type="submission" date="2024-09" db="EMBL/GenBank/DDBJ databases">
        <authorList>
            <person name="Sun Q."/>
            <person name="Mori K."/>
        </authorList>
    </citation>
    <scope>NUCLEOTIDE SEQUENCE [LARGE SCALE GENOMIC DNA]</scope>
    <source>
        <strain evidence="3 4">TBRC 2205</strain>
    </source>
</reference>
<dbReference type="RefSeq" id="WP_377337337.1">
    <property type="nucleotide sequence ID" value="NZ_JBHLUE010000005.1"/>
</dbReference>
<dbReference type="PANTHER" id="PTHR30408:SF12">
    <property type="entry name" value="TYPE I RESTRICTION ENZYME MJAVIII SPECIFICITY SUBUNIT"/>
    <property type="match status" value="1"/>
</dbReference>
<proteinExistence type="predicted"/>
<keyword evidence="2" id="KW-0238">DNA-binding</keyword>
<accession>A0ABV6NUE7</accession>
<sequence length="395" mass="43063">MSLSLDKSTWKRVRLGEVIRRSRTQVDPVSSGVERYVAGGHVDSEGVMIERWGRVGDGQMGSTFRYVFNPGQVLFVSARPYLRKVGVPDFSGVVADKTYVLDAIPENGLLQEFLPFLLSSEAFIEYATAEATGSMNPRLLWGPMQRYEFDLPPLEEQRCFADLLWAVERHQLTLVAEDGALRAALAQFCSHRFASVPTTRRLGELTATRSGPSFSAADVSEFPQGDSVPVLGIPNTKPDGSIDLSSVGYVSGLPQSTAKVDGASLILIRTNGNRDRIGNVYLPPTVAHGYAVSAFQFLMKVFDPADRKYIYWVLRQPGMQAKMSEAASGTTGLGNLAVRWLNEQDIPWPEDPNARTAIIGLIESQAAAADLVRAELSALATFRSSLLAGIFGSAK</sequence>